<keyword evidence="3" id="KW-1185">Reference proteome</keyword>
<dbReference type="Pfam" id="PF10502">
    <property type="entry name" value="Peptidase_S26"/>
    <property type="match status" value="1"/>
</dbReference>
<dbReference type="AlphaFoldDB" id="A0AAD4R6L0"/>
<organism evidence="2 3">
    <name type="scientific">Ditylenchus destructor</name>
    <dbReference type="NCBI Taxonomy" id="166010"/>
    <lineage>
        <taxon>Eukaryota</taxon>
        <taxon>Metazoa</taxon>
        <taxon>Ecdysozoa</taxon>
        <taxon>Nematoda</taxon>
        <taxon>Chromadorea</taxon>
        <taxon>Rhabditida</taxon>
        <taxon>Tylenchina</taxon>
        <taxon>Tylenchomorpha</taxon>
        <taxon>Sphaerularioidea</taxon>
        <taxon>Anguinidae</taxon>
        <taxon>Anguininae</taxon>
        <taxon>Ditylenchus</taxon>
    </lineage>
</organism>
<evidence type="ECO:0000313" key="2">
    <source>
        <dbReference type="EMBL" id="KAI1713062.1"/>
    </source>
</evidence>
<dbReference type="InterPro" id="IPR019533">
    <property type="entry name" value="Peptidase_S26"/>
</dbReference>
<gene>
    <name evidence="2" type="ORF">DdX_09132</name>
</gene>
<dbReference type="GO" id="GO:0006465">
    <property type="term" value="P:signal peptide processing"/>
    <property type="evidence" value="ECO:0007669"/>
    <property type="project" value="InterPro"/>
</dbReference>
<dbReference type="InterPro" id="IPR036286">
    <property type="entry name" value="LexA/Signal_pep-like_sf"/>
</dbReference>
<dbReference type="SUPFAM" id="SSF51306">
    <property type="entry name" value="LexA/Signal peptidase"/>
    <property type="match status" value="1"/>
</dbReference>
<dbReference type="CDD" id="cd06530">
    <property type="entry name" value="S26_SPase_I"/>
    <property type="match status" value="1"/>
</dbReference>
<evidence type="ECO:0000313" key="3">
    <source>
        <dbReference type="Proteomes" id="UP001201812"/>
    </source>
</evidence>
<reference evidence="2" key="1">
    <citation type="submission" date="2022-01" db="EMBL/GenBank/DDBJ databases">
        <title>Genome Sequence Resource for Two Populations of Ditylenchus destructor, the Migratory Endoparasitic Phytonematode.</title>
        <authorList>
            <person name="Zhang H."/>
            <person name="Lin R."/>
            <person name="Xie B."/>
        </authorList>
    </citation>
    <scope>NUCLEOTIDE SEQUENCE</scope>
    <source>
        <strain evidence="2">BazhouSP</strain>
    </source>
</reference>
<dbReference type="EMBL" id="JAKKPZ010000016">
    <property type="protein sequence ID" value="KAI1713062.1"/>
    <property type="molecule type" value="Genomic_DNA"/>
</dbReference>
<sequence>MKIYSKILLQTCFIDFVLLTFIGSVQPPTLLGSDIVWINRWHVKPQVGDIFAFLYPRDSSRRFIKRVQHCEGDMRKKRDGKVLFDLEPTHSRTEVKSSSTFESKIVFDKLHEGRVNKEPFKHVDVDELLEDYAWKMFKEAGPKKTSNLDQFKHMEKEHAAFTLNRKHLNLVHDDPIYGNVQKTGPRSSTIFKSVFTNYTSDKELFSSGNTLETLL</sequence>
<dbReference type="Gene3D" id="2.10.109.10">
    <property type="entry name" value="Umud Fragment, subunit A"/>
    <property type="match status" value="1"/>
</dbReference>
<dbReference type="GO" id="GO:0004252">
    <property type="term" value="F:serine-type endopeptidase activity"/>
    <property type="evidence" value="ECO:0007669"/>
    <property type="project" value="InterPro"/>
</dbReference>
<accession>A0AAD4R6L0</accession>
<proteinExistence type="predicted"/>
<comment type="caution">
    <text evidence="2">The sequence shown here is derived from an EMBL/GenBank/DDBJ whole genome shotgun (WGS) entry which is preliminary data.</text>
</comment>
<protein>
    <submittedName>
        <fullName evidence="2">CBR-LIN-24 protein</fullName>
    </submittedName>
</protein>
<dbReference type="Proteomes" id="UP001201812">
    <property type="component" value="Unassembled WGS sequence"/>
</dbReference>
<name>A0AAD4R6L0_9BILA</name>
<feature type="domain" description="Peptidase S26" evidence="1">
    <location>
        <begin position="27"/>
        <end position="101"/>
    </location>
</feature>
<evidence type="ECO:0000259" key="1">
    <source>
        <dbReference type="Pfam" id="PF10502"/>
    </source>
</evidence>